<dbReference type="GO" id="GO:0005739">
    <property type="term" value="C:mitochondrion"/>
    <property type="evidence" value="ECO:0007669"/>
    <property type="project" value="TreeGrafter"/>
</dbReference>
<dbReference type="Pfam" id="PF00009">
    <property type="entry name" value="GTP_EFTU"/>
    <property type="match status" value="1"/>
</dbReference>
<keyword evidence="2 7" id="KW-0251">Elongation factor</keyword>
<organism evidence="7 8">
    <name type="scientific">Hyphopichia burtonii NRRL Y-1933</name>
    <dbReference type="NCBI Taxonomy" id="984485"/>
    <lineage>
        <taxon>Eukaryota</taxon>
        <taxon>Fungi</taxon>
        <taxon>Dikarya</taxon>
        <taxon>Ascomycota</taxon>
        <taxon>Saccharomycotina</taxon>
        <taxon>Pichiomycetes</taxon>
        <taxon>Debaryomycetaceae</taxon>
        <taxon>Hyphopichia</taxon>
    </lineage>
</organism>
<dbReference type="GO" id="GO:0005525">
    <property type="term" value="F:GTP binding"/>
    <property type="evidence" value="ECO:0007669"/>
    <property type="project" value="UniProtKB-KW"/>
</dbReference>
<dbReference type="GO" id="GO:0003924">
    <property type="term" value="F:GTPase activity"/>
    <property type="evidence" value="ECO:0007669"/>
    <property type="project" value="InterPro"/>
</dbReference>
<keyword evidence="1" id="KW-0547">Nucleotide-binding</keyword>
<keyword evidence="3" id="KW-0648">Protein biosynthesis</keyword>
<dbReference type="RefSeq" id="XP_020078571.1">
    <property type="nucleotide sequence ID" value="XM_020220400.1"/>
</dbReference>
<dbReference type="InterPro" id="IPR050055">
    <property type="entry name" value="EF-Tu_GTPase"/>
</dbReference>
<keyword evidence="8" id="KW-1185">Reference proteome</keyword>
<dbReference type="Proteomes" id="UP000095085">
    <property type="component" value="Unassembled WGS sequence"/>
</dbReference>
<sequence length="108" mass="11907">MFKNLSGALRLSRNSIAKARPSFVRTYADFDRSKPHVYIGTIGHDDQGKSTLTAAITKVLAEKGGADSLDYGSIDKAPKERTRGKAICSAPVEYETEKRHYSHVNISH</sequence>
<keyword evidence="4" id="KW-0496">Mitochondrion</keyword>
<gene>
    <name evidence="7" type="ORF">HYPBUDRAFT_151248</name>
</gene>
<evidence type="ECO:0000256" key="4">
    <source>
        <dbReference type="ARBA" id="ARBA00023128"/>
    </source>
</evidence>
<dbReference type="InterPro" id="IPR027417">
    <property type="entry name" value="P-loop_NTPase"/>
</dbReference>
<dbReference type="EMBL" id="KV454538">
    <property type="protein sequence ID" value="ODV69504.1"/>
    <property type="molecule type" value="Genomic_DNA"/>
</dbReference>
<dbReference type="Gene3D" id="3.40.50.300">
    <property type="entry name" value="P-loop containing nucleotide triphosphate hydrolases"/>
    <property type="match status" value="1"/>
</dbReference>
<dbReference type="GO" id="GO:0003746">
    <property type="term" value="F:translation elongation factor activity"/>
    <property type="evidence" value="ECO:0007669"/>
    <property type="project" value="UniProtKB-KW"/>
</dbReference>
<dbReference type="GO" id="GO:0070125">
    <property type="term" value="P:mitochondrial translational elongation"/>
    <property type="evidence" value="ECO:0007669"/>
    <property type="project" value="TreeGrafter"/>
</dbReference>
<evidence type="ECO:0000256" key="2">
    <source>
        <dbReference type="ARBA" id="ARBA00022768"/>
    </source>
</evidence>
<dbReference type="OrthoDB" id="5593209at2759"/>
<dbReference type="STRING" id="984485.A0A1E4RQE1"/>
<evidence type="ECO:0000313" key="7">
    <source>
        <dbReference type="EMBL" id="ODV69504.1"/>
    </source>
</evidence>
<evidence type="ECO:0000313" key="8">
    <source>
        <dbReference type="Proteomes" id="UP000095085"/>
    </source>
</evidence>
<dbReference type="PANTHER" id="PTHR43721:SF36">
    <property type="entry name" value="ELONGATION FACTOR TU, MITOCHONDRIAL"/>
    <property type="match status" value="1"/>
</dbReference>
<evidence type="ECO:0000259" key="6">
    <source>
        <dbReference type="Pfam" id="PF00009"/>
    </source>
</evidence>
<dbReference type="PANTHER" id="PTHR43721">
    <property type="entry name" value="ELONGATION FACTOR TU-RELATED"/>
    <property type="match status" value="1"/>
</dbReference>
<name>A0A1E4RQE1_9ASCO</name>
<evidence type="ECO:0000256" key="3">
    <source>
        <dbReference type="ARBA" id="ARBA00022917"/>
    </source>
</evidence>
<dbReference type="InterPro" id="IPR000795">
    <property type="entry name" value="T_Tr_GTP-bd_dom"/>
</dbReference>
<keyword evidence="5" id="KW-0342">GTP-binding</keyword>
<dbReference type="GeneID" id="30994950"/>
<evidence type="ECO:0000256" key="1">
    <source>
        <dbReference type="ARBA" id="ARBA00022741"/>
    </source>
</evidence>
<reference evidence="8" key="1">
    <citation type="submission" date="2016-05" db="EMBL/GenBank/DDBJ databases">
        <title>Comparative genomics of biotechnologically important yeasts.</title>
        <authorList>
            <consortium name="DOE Joint Genome Institute"/>
            <person name="Riley R."/>
            <person name="Haridas S."/>
            <person name="Wolfe K.H."/>
            <person name="Lopes M.R."/>
            <person name="Hittinger C.T."/>
            <person name="Goker M."/>
            <person name="Salamov A."/>
            <person name="Wisecaver J."/>
            <person name="Long T.M."/>
            <person name="Aerts A.L."/>
            <person name="Barry K."/>
            <person name="Choi C."/>
            <person name="Clum A."/>
            <person name="Coughlan A.Y."/>
            <person name="Deshpande S."/>
            <person name="Douglass A.P."/>
            <person name="Hanson S.J."/>
            <person name="Klenk H.-P."/>
            <person name="Labutti K."/>
            <person name="Lapidus A."/>
            <person name="Lindquist E."/>
            <person name="Lipzen A."/>
            <person name="Meier-Kolthoff J.P."/>
            <person name="Ohm R.A."/>
            <person name="Otillar R.P."/>
            <person name="Pangilinan J."/>
            <person name="Peng Y."/>
            <person name="Rokas A."/>
            <person name="Rosa C.A."/>
            <person name="Scheuner C."/>
            <person name="Sibirny A.A."/>
            <person name="Slot J.C."/>
            <person name="Stielow J.B."/>
            <person name="Sun H."/>
            <person name="Kurtzman C.P."/>
            <person name="Blackwell M."/>
            <person name="Grigoriev I.V."/>
            <person name="Jeffries T.W."/>
        </authorList>
    </citation>
    <scope>NUCLEOTIDE SEQUENCE [LARGE SCALE GENOMIC DNA]</scope>
    <source>
        <strain evidence="8">NRRL Y-1933</strain>
    </source>
</reference>
<feature type="domain" description="Tr-type G" evidence="6">
    <location>
        <begin position="34"/>
        <end position="104"/>
    </location>
</feature>
<evidence type="ECO:0000256" key="5">
    <source>
        <dbReference type="ARBA" id="ARBA00023134"/>
    </source>
</evidence>
<proteinExistence type="predicted"/>
<accession>A0A1E4RQE1</accession>
<dbReference type="SUPFAM" id="SSF52540">
    <property type="entry name" value="P-loop containing nucleoside triphosphate hydrolases"/>
    <property type="match status" value="1"/>
</dbReference>
<dbReference type="AlphaFoldDB" id="A0A1E4RQE1"/>
<protein>
    <submittedName>
        <fullName evidence="7">Elongation factor Tu, mitochondrial</fullName>
    </submittedName>
</protein>